<evidence type="ECO:0000313" key="4">
    <source>
        <dbReference type="Proteomes" id="UP000623687"/>
    </source>
</evidence>
<protein>
    <submittedName>
        <fullName evidence="3">Uncharacterized protein</fullName>
    </submittedName>
</protein>
<dbReference type="RefSeq" id="XP_036626086.1">
    <property type="nucleotide sequence ID" value="XM_036771465.1"/>
</dbReference>
<comment type="caution">
    <text evidence="3">The sequence shown here is derived from an EMBL/GenBank/DDBJ whole genome shotgun (WGS) entry which is preliminary data.</text>
</comment>
<sequence length="476" mass="48929">MLVVTWILTTSAASLLLSASSILAAPSEEPHLYGRQNRPGIGAGPATATDGSTIVENQVVINGLNMRFKVSAPTTELVSTAGAKNGTLGVNILFHGDGGTSFFDFPNQGVKGGLMGVALLSPDPGLRWGGSGRNLQRQVLPAVDYDSSHVPTKSLRIGPKVLHIELPKIVNFDKSKIFMEGISGGAIMLSGHTIPAFGASLGVKGVIMGCGGTAPQVQVQGDISSIRIHWQTTVNELASLKQTIPQGVAAYSQIATNAGFSAAQVNQLQTADGSPNGGHCAFDTRGFVSGVQLLTDNFASILAGQGTLNGVSVNKGVVGAGNLFGNAGAANANANANAGATTRTGANTANRVNTANRNTNTRVNMANRNRVQNTGAASRNRVNAATANRNRVAARPAANTANRNRVNTANRGRVATAASARRLANAARVARPAAGRVTQTGAARGNGTTRVNRVNNGARTGATRRVAAARPQQRTA</sequence>
<feature type="region of interest" description="Disordered" evidence="1">
    <location>
        <begin position="427"/>
        <end position="476"/>
    </location>
</feature>
<organism evidence="3 4">
    <name type="scientific">Pleurotus ostreatus</name>
    <name type="common">Oyster mushroom</name>
    <name type="synonym">White-rot fungus</name>
    <dbReference type="NCBI Taxonomy" id="5322"/>
    <lineage>
        <taxon>Eukaryota</taxon>
        <taxon>Fungi</taxon>
        <taxon>Dikarya</taxon>
        <taxon>Basidiomycota</taxon>
        <taxon>Agaricomycotina</taxon>
        <taxon>Agaricomycetes</taxon>
        <taxon>Agaricomycetidae</taxon>
        <taxon>Agaricales</taxon>
        <taxon>Pleurotineae</taxon>
        <taxon>Pleurotaceae</taxon>
        <taxon>Pleurotus</taxon>
    </lineage>
</organism>
<accession>A0A8H6ZJP1</accession>
<name>A0A8H6ZJP1_PLEOS</name>
<feature type="compositionally biased region" description="Low complexity" evidence="1">
    <location>
        <begin position="427"/>
        <end position="437"/>
    </location>
</feature>
<feature type="compositionally biased region" description="Polar residues" evidence="1">
    <location>
        <begin position="438"/>
        <end position="455"/>
    </location>
</feature>
<dbReference type="GeneID" id="59371660"/>
<evidence type="ECO:0000256" key="2">
    <source>
        <dbReference type="SAM" id="SignalP"/>
    </source>
</evidence>
<feature type="compositionally biased region" description="Low complexity" evidence="1">
    <location>
        <begin position="457"/>
        <end position="470"/>
    </location>
</feature>
<keyword evidence="4" id="KW-1185">Reference proteome</keyword>
<dbReference type="Proteomes" id="UP000623687">
    <property type="component" value="Unassembled WGS sequence"/>
</dbReference>
<gene>
    <name evidence="3" type="ORF">PC9H_001819</name>
</gene>
<proteinExistence type="predicted"/>
<dbReference type="EMBL" id="JACETU010000010">
    <property type="protein sequence ID" value="KAF7419232.1"/>
    <property type="molecule type" value="Genomic_DNA"/>
</dbReference>
<feature type="chain" id="PRO_5034381649" evidence="2">
    <location>
        <begin position="25"/>
        <end position="476"/>
    </location>
</feature>
<dbReference type="AlphaFoldDB" id="A0A8H6ZJP1"/>
<evidence type="ECO:0000313" key="3">
    <source>
        <dbReference type="EMBL" id="KAF7419232.1"/>
    </source>
</evidence>
<dbReference type="VEuPathDB" id="FungiDB:PC9H_001819"/>
<reference evidence="3" key="1">
    <citation type="submission" date="2019-07" db="EMBL/GenBank/DDBJ databases">
        <authorList>
            <person name="Palmer J.M."/>
        </authorList>
    </citation>
    <scope>NUCLEOTIDE SEQUENCE</scope>
    <source>
        <strain evidence="3">PC9</strain>
    </source>
</reference>
<evidence type="ECO:0000256" key="1">
    <source>
        <dbReference type="SAM" id="MobiDB-lite"/>
    </source>
</evidence>
<keyword evidence="2" id="KW-0732">Signal</keyword>
<feature type="signal peptide" evidence="2">
    <location>
        <begin position="1"/>
        <end position="24"/>
    </location>
</feature>
<dbReference type="OrthoDB" id="4540290at2759"/>